<evidence type="ECO:0000313" key="2">
    <source>
        <dbReference type="Proteomes" id="UP000033636"/>
    </source>
</evidence>
<protein>
    <submittedName>
        <fullName evidence="1">Cobalamin biosynthesis protein</fullName>
    </submittedName>
</protein>
<organism evidence="1 2">
    <name type="scientific">Thermoproteus sp. AZ2</name>
    <dbReference type="NCBI Taxonomy" id="1609232"/>
    <lineage>
        <taxon>Archaea</taxon>
        <taxon>Thermoproteota</taxon>
        <taxon>Thermoprotei</taxon>
        <taxon>Thermoproteales</taxon>
        <taxon>Thermoproteaceae</taxon>
        <taxon>Thermoproteus</taxon>
    </lineage>
</organism>
<evidence type="ECO:0000313" key="1">
    <source>
        <dbReference type="EMBL" id="MFB6490099.1"/>
    </source>
</evidence>
<proteinExistence type="predicted"/>
<dbReference type="EMBL" id="JZWT02000004">
    <property type="protein sequence ID" value="MFB6490099.1"/>
    <property type="molecule type" value="Genomic_DNA"/>
</dbReference>
<comment type="caution">
    <text evidence="1">The sequence shown here is derived from an EMBL/GenBank/DDBJ whole genome shotgun (WGS) entry which is preliminary data.</text>
</comment>
<sequence>MMGRRYLLLLIALALISPIFGVILANVVNYAEPLDHVGEALHLQDLSDKMNWTPFIGYAVPGLPDWLGYIISAFIGLAVFMAIYYAVTKWR</sequence>
<gene>
    <name evidence="1" type="ORF">TU35_002440</name>
</gene>
<accession>A0ACC6V069</accession>
<reference evidence="1" key="1">
    <citation type="submission" date="2024-07" db="EMBL/GenBank/DDBJ databases">
        <title>Metagenome and Metagenome-Assembled Genomes of Archaea from a hot spring from the geothermal field of Los Azufres, Mexico.</title>
        <authorList>
            <person name="Marin-Paredes R."/>
            <person name="Martinez-Romero E."/>
            <person name="Servin-Garciduenas L.E."/>
        </authorList>
    </citation>
    <scope>NUCLEOTIDE SEQUENCE</scope>
</reference>
<dbReference type="Proteomes" id="UP000033636">
    <property type="component" value="Unassembled WGS sequence"/>
</dbReference>
<name>A0ACC6V069_9CREN</name>